<comment type="catalytic activity">
    <reaction evidence="6">
        <text>N,N-dimethylethanolamine phosphate + S-adenosyl-L-methionine = phosphocholine + S-adenosyl-L-homocysteine + H(+)</text>
        <dbReference type="Rhea" id="RHEA:25325"/>
        <dbReference type="ChEBI" id="CHEBI:15378"/>
        <dbReference type="ChEBI" id="CHEBI:57856"/>
        <dbReference type="ChEBI" id="CHEBI:58641"/>
        <dbReference type="ChEBI" id="CHEBI:59789"/>
        <dbReference type="ChEBI" id="CHEBI:295975"/>
        <dbReference type="EC" id="2.1.1.103"/>
    </reaction>
    <physiologicalReaction direction="left-to-right" evidence="6">
        <dbReference type="Rhea" id="RHEA:25326"/>
    </physiologicalReaction>
</comment>
<evidence type="ECO:0000256" key="4">
    <source>
        <dbReference type="ARBA" id="ARBA00022679"/>
    </source>
</evidence>
<dbReference type="RefSeq" id="XP_031550607.1">
    <property type="nucleotide sequence ID" value="XM_031694747.1"/>
</dbReference>
<keyword evidence="3" id="KW-0489">Methyltransferase</keyword>
<dbReference type="GeneID" id="116287999"/>
<dbReference type="AlphaFoldDB" id="A0A6P8HD33"/>
<dbReference type="PANTHER" id="PTHR44307:SF2">
    <property type="entry name" value="PHOSPHOETHANOLAMINE METHYLTRANSFERASE ISOFORM X1"/>
    <property type="match status" value="1"/>
</dbReference>
<keyword evidence="4" id="KW-0808">Transferase</keyword>
<evidence type="ECO:0000256" key="3">
    <source>
        <dbReference type="ARBA" id="ARBA00022603"/>
    </source>
</evidence>
<dbReference type="EC" id="2.1.1.103" evidence="5"/>
<feature type="domain" description="Methyltransferase" evidence="8">
    <location>
        <begin position="53"/>
        <end position="175"/>
    </location>
</feature>
<accession>A0A6P8HD33</accession>
<evidence type="ECO:0000256" key="6">
    <source>
        <dbReference type="ARBA" id="ARBA00047619"/>
    </source>
</evidence>
<dbReference type="KEGG" id="aten:116287999"/>
<dbReference type="SUPFAM" id="SSF53335">
    <property type="entry name" value="S-adenosyl-L-methionine-dependent methyltransferases"/>
    <property type="match status" value="1"/>
</dbReference>
<evidence type="ECO:0000313" key="9">
    <source>
        <dbReference type="Proteomes" id="UP000515163"/>
    </source>
</evidence>
<comment type="catalytic activity">
    <reaction evidence="7">
        <text>N-methylethanolamine phosphate + S-adenosyl-L-methionine = N,N-dimethylethanolamine phosphate + S-adenosyl-L-homocysteine + H(+)</text>
        <dbReference type="Rhea" id="RHEA:25321"/>
        <dbReference type="ChEBI" id="CHEBI:15378"/>
        <dbReference type="ChEBI" id="CHEBI:57781"/>
        <dbReference type="ChEBI" id="CHEBI:57856"/>
        <dbReference type="ChEBI" id="CHEBI:58641"/>
        <dbReference type="ChEBI" id="CHEBI:59789"/>
        <dbReference type="EC" id="2.1.1.103"/>
    </reaction>
    <physiologicalReaction direction="left-to-right" evidence="7">
        <dbReference type="Rhea" id="RHEA:25322"/>
    </physiologicalReaction>
</comment>
<evidence type="ECO:0000259" key="8">
    <source>
        <dbReference type="Pfam" id="PF13847"/>
    </source>
</evidence>
<name>A0A6P8HD33_ACTTE</name>
<keyword evidence="9" id="KW-1185">Reference proteome</keyword>
<dbReference type="PANTHER" id="PTHR44307">
    <property type="entry name" value="PHOSPHOETHANOLAMINE METHYLTRANSFERASE"/>
    <property type="match status" value="1"/>
</dbReference>
<dbReference type="GO" id="GO:0000234">
    <property type="term" value="F:phosphoethanolamine N-methyltransferase activity"/>
    <property type="evidence" value="ECO:0007669"/>
    <property type="project" value="UniProtKB-EC"/>
</dbReference>
<protein>
    <recommendedName>
        <fullName evidence="5">phosphoethanolamine N-methyltransferase</fullName>
        <ecNumber evidence="5">2.1.1.103</ecNumber>
    </recommendedName>
</protein>
<dbReference type="GO" id="GO:0032259">
    <property type="term" value="P:methylation"/>
    <property type="evidence" value="ECO:0007669"/>
    <property type="project" value="UniProtKB-KW"/>
</dbReference>
<gene>
    <name evidence="10" type="primary">LOC116287999</name>
</gene>
<evidence type="ECO:0000256" key="2">
    <source>
        <dbReference type="ARBA" id="ARBA00005189"/>
    </source>
</evidence>
<dbReference type="Gene3D" id="3.40.50.150">
    <property type="entry name" value="Vaccinia Virus protein VP39"/>
    <property type="match status" value="1"/>
</dbReference>
<dbReference type="Pfam" id="PF13847">
    <property type="entry name" value="Methyltransf_31"/>
    <property type="match status" value="1"/>
</dbReference>
<organism evidence="9 10">
    <name type="scientific">Actinia tenebrosa</name>
    <name type="common">Australian red waratah sea anemone</name>
    <dbReference type="NCBI Taxonomy" id="6105"/>
    <lineage>
        <taxon>Eukaryota</taxon>
        <taxon>Metazoa</taxon>
        <taxon>Cnidaria</taxon>
        <taxon>Anthozoa</taxon>
        <taxon>Hexacorallia</taxon>
        <taxon>Actiniaria</taxon>
        <taxon>Actiniidae</taxon>
        <taxon>Actinia</taxon>
    </lineage>
</organism>
<evidence type="ECO:0000313" key="10">
    <source>
        <dbReference type="RefSeq" id="XP_031550607.1"/>
    </source>
</evidence>
<dbReference type="InterPro" id="IPR029063">
    <property type="entry name" value="SAM-dependent_MTases_sf"/>
</dbReference>
<proteinExistence type="predicted"/>
<dbReference type="Proteomes" id="UP000515163">
    <property type="component" value="Unplaced"/>
</dbReference>
<dbReference type="CDD" id="cd02440">
    <property type="entry name" value="AdoMet_MTases"/>
    <property type="match status" value="1"/>
</dbReference>
<comment type="pathway">
    <text evidence="2">Lipid metabolism.</text>
</comment>
<evidence type="ECO:0000256" key="5">
    <source>
        <dbReference type="ARBA" id="ARBA00035674"/>
    </source>
</evidence>
<evidence type="ECO:0000256" key="1">
    <source>
        <dbReference type="ARBA" id="ARBA00004969"/>
    </source>
</evidence>
<dbReference type="InParanoid" id="A0A6P8HD33"/>
<comment type="pathway">
    <text evidence="1">Phospholipid metabolism; phosphatidylcholine biosynthesis.</text>
</comment>
<evidence type="ECO:0000256" key="7">
    <source>
        <dbReference type="ARBA" id="ARBA00047841"/>
    </source>
</evidence>
<sequence>MTKQEEKDFQKFLDENQYSSNGILRYEKLFGRGFVSTGGAETTEEFVMMLNLKPGQKVLDVGCGIGGSAFFMIKNFGVDVLGVDLSTNMIDIGKQRAVEMDCEKVEFLIADITTATYEPASFDVIYSRDTILHIAEKEKLFANFLKWLKPGGQLLISDYCCGEGEHSDRFKAYVKQRHYHLLTVPSYGKMIENVGFIEVKAEDRTQQFTNMLQKEVKRVEGNKEEFLKDFTQEDYDALIKGWKDKLVRCQDGDQKWGLIYARKKQ</sequence>
<dbReference type="InterPro" id="IPR025714">
    <property type="entry name" value="Methyltranfer_dom"/>
</dbReference>
<reference evidence="10" key="1">
    <citation type="submission" date="2025-08" db="UniProtKB">
        <authorList>
            <consortium name="RefSeq"/>
        </authorList>
    </citation>
    <scope>IDENTIFICATION</scope>
    <source>
        <tissue evidence="10">Tentacle</tissue>
    </source>
</reference>
<dbReference type="OrthoDB" id="8300214at2759"/>